<dbReference type="CDD" id="cd01347">
    <property type="entry name" value="ligand_gated_channel"/>
    <property type="match status" value="1"/>
</dbReference>
<evidence type="ECO:0000256" key="9">
    <source>
        <dbReference type="ARBA" id="ARBA00023065"/>
    </source>
</evidence>
<organism evidence="20 21">
    <name type="scientific">Pedobacter ginsenosidimutans</name>
    <dbReference type="NCBI Taxonomy" id="687842"/>
    <lineage>
        <taxon>Bacteria</taxon>
        <taxon>Pseudomonadati</taxon>
        <taxon>Bacteroidota</taxon>
        <taxon>Sphingobacteriia</taxon>
        <taxon>Sphingobacteriales</taxon>
        <taxon>Sphingobacteriaceae</taxon>
        <taxon>Pedobacter</taxon>
    </lineage>
</organism>
<dbReference type="GO" id="GO:0044718">
    <property type="term" value="P:siderophore transmembrane transport"/>
    <property type="evidence" value="ECO:0007669"/>
    <property type="project" value="TreeGrafter"/>
</dbReference>
<dbReference type="NCBIfam" id="TIGR01783">
    <property type="entry name" value="TonB-siderophor"/>
    <property type="match status" value="1"/>
</dbReference>
<evidence type="ECO:0000259" key="18">
    <source>
        <dbReference type="Pfam" id="PF00593"/>
    </source>
</evidence>
<evidence type="ECO:0000256" key="1">
    <source>
        <dbReference type="ARBA" id="ARBA00004571"/>
    </source>
</evidence>
<evidence type="ECO:0000256" key="7">
    <source>
        <dbReference type="ARBA" id="ARBA00022729"/>
    </source>
</evidence>
<evidence type="ECO:0000256" key="16">
    <source>
        <dbReference type="RuleBase" id="RU003357"/>
    </source>
</evidence>
<dbReference type="FunFam" id="2.40.170.20:FF:000007">
    <property type="entry name" value="Ferric aerobactin receptor"/>
    <property type="match status" value="1"/>
</dbReference>
<keyword evidence="21" id="KW-1185">Reference proteome</keyword>
<evidence type="ECO:0000256" key="11">
    <source>
        <dbReference type="ARBA" id="ARBA00023136"/>
    </source>
</evidence>
<dbReference type="InterPro" id="IPR012910">
    <property type="entry name" value="Plug_dom"/>
</dbReference>
<keyword evidence="13 15" id="KW-0998">Cell outer membrane</keyword>
<dbReference type="STRING" id="687842.ASU31_13680"/>
<evidence type="ECO:0000256" key="12">
    <source>
        <dbReference type="ARBA" id="ARBA00023170"/>
    </source>
</evidence>
<feature type="chain" id="PRO_5006665489" description="Ferric aerobactin receptor" evidence="17">
    <location>
        <begin position="21"/>
        <end position="811"/>
    </location>
</feature>
<keyword evidence="8" id="KW-0408">Iron</keyword>
<keyword evidence="7 17" id="KW-0732">Signal</keyword>
<evidence type="ECO:0000256" key="14">
    <source>
        <dbReference type="ARBA" id="ARBA00072094"/>
    </source>
</evidence>
<comment type="subcellular location">
    <subcellularLocation>
        <location evidence="1 15">Cell outer membrane</location>
        <topology evidence="1 15">Multi-pass membrane protein</topology>
    </subcellularLocation>
</comment>
<keyword evidence="4 15" id="KW-1134">Transmembrane beta strand</keyword>
<dbReference type="GO" id="GO:0009279">
    <property type="term" value="C:cell outer membrane"/>
    <property type="evidence" value="ECO:0007669"/>
    <property type="project" value="UniProtKB-SubCell"/>
</dbReference>
<dbReference type="Proteomes" id="UP000051950">
    <property type="component" value="Unassembled WGS sequence"/>
</dbReference>
<protein>
    <recommendedName>
        <fullName evidence="14">Ferric aerobactin receptor</fullName>
    </recommendedName>
</protein>
<dbReference type="InterPro" id="IPR008969">
    <property type="entry name" value="CarboxyPept-like_regulatory"/>
</dbReference>
<evidence type="ECO:0000256" key="5">
    <source>
        <dbReference type="ARBA" id="ARBA00022496"/>
    </source>
</evidence>
<dbReference type="SUPFAM" id="SSF56935">
    <property type="entry name" value="Porins"/>
    <property type="match status" value="1"/>
</dbReference>
<dbReference type="OrthoDB" id="8670144at2"/>
<keyword evidence="11 15" id="KW-0472">Membrane</keyword>
<dbReference type="InterPro" id="IPR037066">
    <property type="entry name" value="Plug_dom_sf"/>
</dbReference>
<dbReference type="SUPFAM" id="SSF49464">
    <property type="entry name" value="Carboxypeptidase regulatory domain-like"/>
    <property type="match status" value="1"/>
</dbReference>
<evidence type="ECO:0000256" key="3">
    <source>
        <dbReference type="ARBA" id="ARBA00022448"/>
    </source>
</evidence>
<dbReference type="Pfam" id="PF00593">
    <property type="entry name" value="TonB_dep_Rec_b-barrel"/>
    <property type="match status" value="1"/>
</dbReference>
<sequence length="811" mass="87856">MKNLYLIAILVCGFILTGKAQTVTGKVIGETAPLAGANIKVEGKNASATTAADGSFELKLTEGAYKLQVSYVGYTTILQKVSLAKDQTVNLTLYLSPTSNMQEVVVVSSRKPTKISEIPGTVWVVDGAKIQEQSRAGIPLKQTLAQLIPSLDAGPEGRTNYGQNQRGRDALVMIDGVSLNSTRGVSRQFESIDPFNIERIEVLSGASAVYGGGATGGIINIITKKGQDSQPSFTTQVGVRSGLKEKSDHDVRVAQAISGGSKDWNGRIGMAFQKNNAAYGADGKQIFTDITQTDLQYNQSFDFFGSSEFKLTEYQKLSVNAQYYNSGYRGDKDLFLGANYGGLLSNPALLEMRNGYSSDVDPKTRRANINANYQASDILGGQTLYVQAAARNEQFSFHPFPGQAAIPQRLYSGSSIQNTNYSALKLVLNKDWNRLNLTYGIDADNENFNAQQALFDRTKAFASGGLNNSTIATIARYPNFRVNGLSGFLQAQVKVTDFLSLSGGVRQQRMFVKVGDFVGTAASVPLAYGVGRTATAIAGGENHYDVNLLNGGLVFKINAAQQAWLNFSQGFNLADPAKYYGQGTYTLVGTNYNLGNSINVGSSPLTGIKTEQYEAGYRYRTGIFNAQVAGFYALSDKNVKTNNTFNIEVFDENVRNLGVEGSLSLNLKNGFEAGVNGLYIKTQKQNADGTWSLQDVTVASPSKIAGYLGYNGKVFGIKAQAFHSFDSKGYAAVGNVVVQNELKGFTTVDLLGSVKLFTGSLSFGVQNLLNKNYQTIWSQRSVLLYQALAKPETFYYAGRGRTYNLTYTLNY</sequence>
<dbReference type="PROSITE" id="PS52016">
    <property type="entry name" value="TONB_DEPENDENT_REC_3"/>
    <property type="match status" value="1"/>
</dbReference>
<evidence type="ECO:0000259" key="19">
    <source>
        <dbReference type="Pfam" id="PF07715"/>
    </source>
</evidence>
<dbReference type="Pfam" id="PF07715">
    <property type="entry name" value="Plug"/>
    <property type="match status" value="1"/>
</dbReference>
<accession>A0A0T5VNN4</accession>
<dbReference type="Gene3D" id="2.60.40.1120">
    <property type="entry name" value="Carboxypeptidase-like, regulatory domain"/>
    <property type="match status" value="1"/>
</dbReference>
<evidence type="ECO:0000256" key="8">
    <source>
        <dbReference type="ARBA" id="ARBA00023004"/>
    </source>
</evidence>
<comment type="caution">
    <text evidence="20">The sequence shown here is derived from an EMBL/GenBank/DDBJ whole genome shotgun (WGS) entry which is preliminary data.</text>
</comment>
<dbReference type="Gene3D" id="2.170.130.10">
    <property type="entry name" value="TonB-dependent receptor, plug domain"/>
    <property type="match status" value="1"/>
</dbReference>
<dbReference type="GO" id="GO:0015344">
    <property type="term" value="F:siderophore uptake transmembrane transporter activity"/>
    <property type="evidence" value="ECO:0007669"/>
    <property type="project" value="TreeGrafter"/>
</dbReference>
<gene>
    <name evidence="20" type="ORF">ASU31_13680</name>
</gene>
<proteinExistence type="inferred from homology"/>
<dbReference type="Gene3D" id="2.40.170.20">
    <property type="entry name" value="TonB-dependent receptor, beta-barrel domain"/>
    <property type="match status" value="1"/>
</dbReference>
<evidence type="ECO:0000256" key="6">
    <source>
        <dbReference type="ARBA" id="ARBA00022692"/>
    </source>
</evidence>
<keyword evidence="5" id="KW-0410">Iron transport</keyword>
<keyword evidence="12" id="KW-0675">Receptor</keyword>
<comment type="similarity">
    <text evidence="2 15 16">Belongs to the TonB-dependent receptor family.</text>
</comment>
<evidence type="ECO:0000256" key="13">
    <source>
        <dbReference type="ARBA" id="ARBA00023237"/>
    </source>
</evidence>
<dbReference type="InterPro" id="IPR000531">
    <property type="entry name" value="Beta-barrel_TonB"/>
</dbReference>
<evidence type="ECO:0000313" key="20">
    <source>
        <dbReference type="EMBL" id="KRT15405.1"/>
    </source>
</evidence>
<evidence type="ECO:0000256" key="4">
    <source>
        <dbReference type="ARBA" id="ARBA00022452"/>
    </source>
</evidence>
<reference evidence="20 21" key="1">
    <citation type="submission" date="2015-11" db="EMBL/GenBank/DDBJ databases">
        <title>Sequence of Pedobacter ginsenosidimutans.</title>
        <authorList>
            <person name="Carson E."/>
            <person name="Keyser V."/>
            <person name="Newman J."/>
            <person name="Miller J."/>
        </authorList>
    </citation>
    <scope>NUCLEOTIDE SEQUENCE [LARGE SCALE GENOMIC DNA]</scope>
    <source>
        <strain evidence="20 21">KACC 14530</strain>
    </source>
</reference>
<keyword evidence="9" id="KW-0406">Ion transport</keyword>
<evidence type="ECO:0000256" key="15">
    <source>
        <dbReference type="PROSITE-ProRule" id="PRU01360"/>
    </source>
</evidence>
<keyword evidence="10 16" id="KW-0798">TonB box</keyword>
<dbReference type="InterPro" id="IPR039426">
    <property type="entry name" value="TonB-dep_rcpt-like"/>
</dbReference>
<feature type="domain" description="TonB-dependent receptor-like beta-barrel" evidence="18">
    <location>
        <begin position="310"/>
        <end position="768"/>
    </location>
</feature>
<keyword evidence="3 15" id="KW-0813">Transport</keyword>
<dbReference type="RefSeq" id="WP_057932861.1">
    <property type="nucleotide sequence ID" value="NZ_LMZQ01000009.1"/>
</dbReference>
<dbReference type="AlphaFoldDB" id="A0A0T5VNN4"/>
<dbReference type="EMBL" id="LMZQ01000009">
    <property type="protein sequence ID" value="KRT15405.1"/>
    <property type="molecule type" value="Genomic_DNA"/>
</dbReference>
<evidence type="ECO:0000256" key="17">
    <source>
        <dbReference type="SAM" id="SignalP"/>
    </source>
</evidence>
<dbReference type="InterPro" id="IPR010105">
    <property type="entry name" value="TonB_sidphr_rcpt"/>
</dbReference>
<feature type="signal peptide" evidence="17">
    <location>
        <begin position="1"/>
        <end position="20"/>
    </location>
</feature>
<name>A0A0T5VNN4_9SPHI</name>
<dbReference type="GO" id="GO:0038023">
    <property type="term" value="F:signaling receptor activity"/>
    <property type="evidence" value="ECO:0007669"/>
    <property type="project" value="InterPro"/>
</dbReference>
<dbReference type="PANTHER" id="PTHR30069:SF42">
    <property type="entry name" value="FERRIC AEROBACTIN RECEPTOR"/>
    <property type="match status" value="1"/>
</dbReference>
<evidence type="ECO:0000313" key="21">
    <source>
        <dbReference type="Proteomes" id="UP000051950"/>
    </source>
</evidence>
<keyword evidence="6 15" id="KW-0812">Transmembrane</keyword>
<feature type="domain" description="TonB-dependent receptor plug" evidence="19">
    <location>
        <begin position="115"/>
        <end position="218"/>
    </location>
</feature>
<dbReference type="PANTHER" id="PTHR30069">
    <property type="entry name" value="TONB-DEPENDENT OUTER MEMBRANE RECEPTOR"/>
    <property type="match status" value="1"/>
</dbReference>
<dbReference type="Pfam" id="PF13715">
    <property type="entry name" value="CarbopepD_reg_2"/>
    <property type="match status" value="1"/>
</dbReference>
<dbReference type="FunFam" id="2.170.130.10:FF:000011">
    <property type="entry name" value="TonB-dependent siderophore receptor"/>
    <property type="match status" value="1"/>
</dbReference>
<evidence type="ECO:0000256" key="10">
    <source>
        <dbReference type="ARBA" id="ARBA00023077"/>
    </source>
</evidence>
<evidence type="ECO:0000256" key="2">
    <source>
        <dbReference type="ARBA" id="ARBA00009810"/>
    </source>
</evidence>
<dbReference type="InterPro" id="IPR036942">
    <property type="entry name" value="Beta-barrel_TonB_sf"/>
</dbReference>